<feature type="transmembrane region" description="Helical" evidence="1">
    <location>
        <begin position="75"/>
        <end position="92"/>
    </location>
</feature>
<protein>
    <submittedName>
        <fullName evidence="4">DUF1746 domain-containing protein</fullName>
    </submittedName>
</protein>
<reference evidence="4" key="1">
    <citation type="submission" date="2017-02" db="UniProtKB">
        <authorList>
            <consortium name="WormBaseParasite"/>
        </authorList>
    </citation>
    <scope>IDENTIFICATION</scope>
</reference>
<keyword evidence="1" id="KW-1133">Transmembrane helix</keyword>
<evidence type="ECO:0000313" key="2">
    <source>
        <dbReference type="EMBL" id="VDM53814.1"/>
    </source>
</evidence>
<evidence type="ECO:0000313" key="3">
    <source>
        <dbReference type="Proteomes" id="UP000267027"/>
    </source>
</evidence>
<dbReference type="WBParaSite" id="ACOC_0000222801-mRNA-1">
    <property type="protein sequence ID" value="ACOC_0000222801-mRNA-1"/>
    <property type="gene ID" value="ACOC_0000222801"/>
</dbReference>
<reference evidence="2 3" key="2">
    <citation type="submission" date="2018-11" db="EMBL/GenBank/DDBJ databases">
        <authorList>
            <consortium name="Pathogen Informatics"/>
        </authorList>
    </citation>
    <scope>NUCLEOTIDE SEQUENCE [LARGE SCALE GENOMIC DNA]</scope>
    <source>
        <strain evidence="2 3">Costa Rica</strain>
    </source>
</reference>
<feature type="transmembrane region" description="Helical" evidence="1">
    <location>
        <begin position="104"/>
        <end position="125"/>
    </location>
</feature>
<sequence length="149" mass="17307">MRLQDDGNLFDCLHRYTMFVGVVSCLQHVLMDGLLTLPLLTDVFYLICAHYGCSSRNSYTRAQVQKFWQSTRIRTFLQIFSMTVLSLLRVILLSLHESEVDDTIAVYLAYIQLSIAFTDNLSLCCELEETQYRRRDFRRHVQRQAAAAA</sequence>
<dbReference type="OMA" id="LRRNYYK"/>
<dbReference type="AlphaFoldDB" id="A0A0R3PDZ7"/>
<keyword evidence="1" id="KW-0812">Transmembrane</keyword>
<accession>A0A0R3PDZ7</accession>
<proteinExistence type="predicted"/>
<keyword evidence="1" id="KW-0472">Membrane</keyword>
<gene>
    <name evidence="2" type="ORF">ACOC_LOCUS2229</name>
</gene>
<organism evidence="4">
    <name type="scientific">Angiostrongylus costaricensis</name>
    <name type="common">Nematode worm</name>
    <dbReference type="NCBI Taxonomy" id="334426"/>
    <lineage>
        <taxon>Eukaryota</taxon>
        <taxon>Metazoa</taxon>
        <taxon>Ecdysozoa</taxon>
        <taxon>Nematoda</taxon>
        <taxon>Chromadorea</taxon>
        <taxon>Rhabditida</taxon>
        <taxon>Rhabditina</taxon>
        <taxon>Rhabditomorpha</taxon>
        <taxon>Strongyloidea</taxon>
        <taxon>Metastrongylidae</taxon>
        <taxon>Angiostrongylus</taxon>
    </lineage>
</organism>
<evidence type="ECO:0000256" key="1">
    <source>
        <dbReference type="SAM" id="Phobius"/>
    </source>
</evidence>
<dbReference type="EMBL" id="UYYA01000419">
    <property type="protein sequence ID" value="VDM53814.1"/>
    <property type="molecule type" value="Genomic_DNA"/>
</dbReference>
<keyword evidence="3" id="KW-1185">Reference proteome</keyword>
<evidence type="ECO:0000313" key="4">
    <source>
        <dbReference type="WBParaSite" id="ACOC_0000222801-mRNA-1"/>
    </source>
</evidence>
<feature type="transmembrane region" description="Helical" evidence="1">
    <location>
        <begin position="36"/>
        <end position="54"/>
    </location>
</feature>
<name>A0A0R3PDZ7_ANGCS</name>
<dbReference type="Proteomes" id="UP000267027">
    <property type="component" value="Unassembled WGS sequence"/>
</dbReference>
<dbReference type="OrthoDB" id="5821800at2759"/>